<feature type="transmembrane region" description="Helical" evidence="7">
    <location>
        <begin position="206"/>
        <end position="224"/>
    </location>
</feature>
<evidence type="ECO:0000313" key="10">
    <source>
        <dbReference type="Proteomes" id="UP001183176"/>
    </source>
</evidence>
<keyword evidence="2 7" id="KW-0813">Transport</keyword>
<comment type="subcellular location">
    <subcellularLocation>
        <location evidence="1 7">Cell membrane</location>
        <topology evidence="1 7">Multi-pass membrane protein</topology>
    </subcellularLocation>
</comment>
<feature type="transmembrane region" description="Helical" evidence="7">
    <location>
        <begin position="129"/>
        <end position="151"/>
    </location>
</feature>
<dbReference type="Proteomes" id="UP001183176">
    <property type="component" value="Unassembled WGS sequence"/>
</dbReference>
<accession>A0ABU2JEC0</accession>
<dbReference type="PROSITE" id="PS50928">
    <property type="entry name" value="ABC_TM1"/>
    <property type="match status" value="1"/>
</dbReference>
<dbReference type="SUPFAM" id="SSF161098">
    <property type="entry name" value="MetI-like"/>
    <property type="match status" value="1"/>
</dbReference>
<name>A0ABU2JEC0_9ACTN</name>
<evidence type="ECO:0000256" key="2">
    <source>
        <dbReference type="ARBA" id="ARBA00022448"/>
    </source>
</evidence>
<dbReference type="InterPro" id="IPR045621">
    <property type="entry name" value="BPD_transp_1_N"/>
</dbReference>
<dbReference type="RefSeq" id="WP_311424472.1">
    <property type="nucleotide sequence ID" value="NZ_JAVREH010000035.1"/>
</dbReference>
<sequence>MTTDALSSQAPPPSAAVRPVRMSGAAAKWLRYLRRRLIGVVAVLVSVLVLTFMIVHWVPGDPARNIVGITADPAAVQQVREELGLTQPLWEQFGHYVTNLFHGNLGTSFVDQQPVTDMLAQRLPLTAQLAVYALVIVMIVGFALGIAIGVLQRNQRGRGATATFTGGSSLVGAMPEYITGTLLIYVFALTLHLLPVQGGQGLKSMIMPAISVALAPTAVLARLVRNETVSVLSQEYLMTATSKRLPWPRLLFRHVVPNVVTSTLTLGGLLLVALLGGTVITENVFNIAGLGTEIVQAILQSDYPAVQGIILVLGVIAVLVNLAVDIALGLLDPRVLAREQS</sequence>
<evidence type="ECO:0000256" key="7">
    <source>
        <dbReference type="RuleBase" id="RU363032"/>
    </source>
</evidence>
<dbReference type="Pfam" id="PF00528">
    <property type="entry name" value="BPD_transp_1"/>
    <property type="match status" value="1"/>
</dbReference>
<evidence type="ECO:0000256" key="5">
    <source>
        <dbReference type="ARBA" id="ARBA00022989"/>
    </source>
</evidence>
<dbReference type="EMBL" id="JAVREH010000035">
    <property type="protein sequence ID" value="MDT0263325.1"/>
    <property type="molecule type" value="Genomic_DNA"/>
</dbReference>
<reference evidence="10" key="1">
    <citation type="submission" date="2023-07" db="EMBL/GenBank/DDBJ databases">
        <title>30 novel species of actinomycetes from the DSMZ collection.</title>
        <authorList>
            <person name="Nouioui I."/>
        </authorList>
    </citation>
    <scope>NUCLEOTIDE SEQUENCE [LARGE SCALE GENOMIC DNA]</scope>
    <source>
        <strain evidence="10">DSM 44399</strain>
    </source>
</reference>
<evidence type="ECO:0000313" key="9">
    <source>
        <dbReference type="EMBL" id="MDT0263325.1"/>
    </source>
</evidence>
<feature type="transmembrane region" description="Helical" evidence="7">
    <location>
        <begin position="177"/>
        <end position="194"/>
    </location>
</feature>
<keyword evidence="4 7" id="KW-0812">Transmembrane</keyword>
<evidence type="ECO:0000256" key="4">
    <source>
        <dbReference type="ARBA" id="ARBA00022692"/>
    </source>
</evidence>
<evidence type="ECO:0000256" key="6">
    <source>
        <dbReference type="ARBA" id="ARBA00023136"/>
    </source>
</evidence>
<keyword evidence="6 7" id="KW-0472">Membrane</keyword>
<protein>
    <submittedName>
        <fullName evidence="9">ABC transporter permease</fullName>
    </submittedName>
</protein>
<evidence type="ECO:0000256" key="3">
    <source>
        <dbReference type="ARBA" id="ARBA00022475"/>
    </source>
</evidence>
<feature type="transmembrane region" description="Helical" evidence="7">
    <location>
        <begin position="37"/>
        <end position="58"/>
    </location>
</feature>
<evidence type="ECO:0000256" key="1">
    <source>
        <dbReference type="ARBA" id="ARBA00004651"/>
    </source>
</evidence>
<organism evidence="9 10">
    <name type="scientific">Jatrophihabitans lederbergiae</name>
    <dbReference type="NCBI Taxonomy" id="3075547"/>
    <lineage>
        <taxon>Bacteria</taxon>
        <taxon>Bacillati</taxon>
        <taxon>Actinomycetota</taxon>
        <taxon>Actinomycetes</taxon>
        <taxon>Jatrophihabitantales</taxon>
        <taxon>Jatrophihabitantaceae</taxon>
        <taxon>Jatrophihabitans</taxon>
    </lineage>
</organism>
<gene>
    <name evidence="9" type="ORF">RM423_18230</name>
</gene>
<comment type="caution">
    <text evidence="9">The sequence shown here is derived from an EMBL/GenBank/DDBJ whole genome shotgun (WGS) entry which is preliminary data.</text>
</comment>
<feature type="domain" description="ABC transmembrane type-1" evidence="8">
    <location>
        <begin position="123"/>
        <end position="328"/>
    </location>
</feature>
<dbReference type="CDD" id="cd06261">
    <property type="entry name" value="TM_PBP2"/>
    <property type="match status" value="1"/>
</dbReference>
<feature type="transmembrane region" description="Helical" evidence="7">
    <location>
        <begin position="259"/>
        <end position="280"/>
    </location>
</feature>
<dbReference type="PANTHER" id="PTHR43163:SF6">
    <property type="entry name" value="DIPEPTIDE TRANSPORT SYSTEM PERMEASE PROTEIN DPPB-RELATED"/>
    <property type="match status" value="1"/>
</dbReference>
<dbReference type="Gene3D" id="1.10.3720.10">
    <property type="entry name" value="MetI-like"/>
    <property type="match status" value="1"/>
</dbReference>
<dbReference type="PANTHER" id="PTHR43163">
    <property type="entry name" value="DIPEPTIDE TRANSPORT SYSTEM PERMEASE PROTEIN DPPB-RELATED"/>
    <property type="match status" value="1"/>
</dbReference>
<keyword evidence="5 7" id="KW-1133">Transmembrane helix</keyword>
<evidence type="ECO:0000259" key="8">
    <source>
        <dbReference type="PROSITE" id="PS50928"/>
    </source>
</evidence>
<dbReference type="Pfam" id="PF19300">
    <property type="entry name" value="BPD_transp_1_N"/>
    <property type="match status" value="1"/>
</dbReference>
<proteinExistence type="inferred from homology"/>
<keyword evidence="3" id="KW-1003">Cell membrane</keyword>
<comment type="similarity">
    <text evidence="7">Belongs to the binding-protein-dependent transport system permease family.</text>
</comment>
<dbReference type="InterPro" id="IPR035906">
    <property type="entry name" value="MetI-like_sf"/>
</dbReference>
<keyword evidence="10" id="KW-1185">Reference proteome</keyword>
<dbReference type="InterPro" id="IPR000515">
    <property type="entry name" value="MetI-like"/>
</dbReference>
<feature type="transmembrane region" description="Helical" evidence="7">
    <location>
        <begin position="309"/>
        <end position="331"/>
    </location>
</feature>